<dbReference type="AlphaFoldDB" id="A0A9D2FQE8"/>
<keyword evidence="3" id="KW-0677">Repeat</keyword>
<dbReference type="PROSITE" id="PS00101">
    <property type="entry name" value="HEXAPEP_TRANSFERASES"/>
    <property type="match status" value="1"/>
</dbReference>
<evidence type="ECO:0000256" key="1">
    <source>
        <dbReference type="ARBA" id="ARBA00007274"/>
    </source>
</evidence>
<evidence type="ECO:0000313" key="8">
    <source>
        <dbReference type="Proteomes" id="UP000824056"/>
    </source>
</evidence>
<feature type="domain" description="Maltose/galactoside acetyltransferase" evidence="6">
    <location>
        <begin position="4"/>
        <end position="58"/>
    </location>
</feature>
<name>A0A9D2FQE8_9FIRM</name>
<protein>
    <recommendedName>
        <fullName evidence="5">Acetyltransferase</fullName>
        <ecNumber evidence="5">2.3.1.-</ecNumber>
    </recommendedName>
</protein>
<dbReference type="FunFam" id="2.160.10.10:FF:000025">
    <property type="entry name" value="Hexapeptide-repeat containing-acetyltransferase"/>
    <property type="match status" value="1"/>
</dbReference>
<evidence type="ECO:0000259" key="6">
    <source>
        <dbReference type="SMART" id="SM01266"/>
    </source>
</evidence>
<reference evidence="7" key="2">
    <citation type="submission" date="2021-04" db="EMBL/GenBank/DDBJ databases">
        <authorList>
            <person name="Gilroy R."/>
        </authorList>
    </citation>
    <scope>NUCLEOTIDE SEQUENCE</scope>
    <source>
        <strain evidence="7">1068</strain>
    </source>
</reference>
<dbReference type="Proteomes" id="UP000824056">
    <property type="component" value="Unassembled WGS sequence"/>
</dbReference>
<comment type="similarity">
    <text evidence="1 5">Belongs to the transferase hexapeptide repeat family.</text>
</comment>
<dbReference type="InterPro" id="IPR018357">
    <property type="entry name" value="Hexapep_transf_CS"/>
</dbReference>
<dbReference type="PANTHER" id="PTHR43017">
    <property type="entry name" value="GALACTOSIDE O-ACETYLTRANSFERASE"/>
    <property type="match status" value="1"/>
</dbReference>
<evidence type="ECO:0000313" key="7">
    <source>
        <dbReference type="EMBL" id="HIZ64782.1"/>
    </source>
</evidence>
<dbReference type="InterPro" id="IPR024688">
    <property type="entry name" value="Mac_dom"/>
</dbReference>
<dbReference type="EMBL" id="DXBG01000057">
    <property type="protein sequence ID" value="HIZ64782.1"/>
    <property type="molecule type" value="Genomic_DNA"/>
</dbReference>
<proteinExistence type="inferred from homology"/>
<dbReference type="InterPro" id="IPR001451">
    <property type="entry name" value="Hexapep"/>
</dbReference>
<accession>A0A9D2FQE8</accession>
<evidence type="ECO:0000256" key="3">
    <source>
        <dbReference type="ARBA" id="ARBA00022737"/>
    </source>
</evidence>
<dbReference type="InterPro" id="IPR011004">
    <property type="entry name" value="Trimer_LpxA-like_sf"/>
</dbReference>
<keyword evidence="2 5" id="KW-0808">Transferase</keyword>
<dbReference type="EC" id="2.3.1.-" evidence="5"/>
<dbReference type="Pfam" id="PF00132">
    <property type="entry name" value="Hexapep"/>
    <property type="match status" value="1"/>
</dbReference>
<evidence type="ECO:0000256" key="5">
    <source>
        <dbReference type="RuleBase" id="RU367021"/>
    </source>
</evidence>
<dbReference type="SUPFAM" id="SSF51161">
    <property type="entry name" value="Trimeric LpxA-like enzymes"/>
    <property type="match status" value="1"/>
</dbReference>
<dbReference type="Gene3D" id="2.160.10.10">
    <property type="entry name" value="Hexapeptide repeat proteins"/>
    <property type="match status" value="1"/>
</dbReference>
<dbReference type="SMART" id="SM01266">
    <property type="entry name" value="Mac"/>
    <property type="match status" value="1"/>
</dbReference>
<comment type="caution">
    <text evidence="7">The sequence shown here is derived from an EMBL/GenBank/DDBJ whole genome shotgun (WGS) entry which is preliminary data.</text>
</comment>
<gene>
    <name evidence="7" type="ORF">H9809_02570</name>
</gene>
<dbReference type="CDD" id="cd03357">
    <property type="entry name" value="LbH_MAT_GAT"/>
    <property type="match status" value="1"/>
</dbReference>
<sequence length="210" mass="23155">MTQKERMMAGMLYDPGDKEIMDEQFPYLDLLGEFNALPSSAVEKRDELMKKMFASCGENCYIQPPFYANWSGHHIHMGNSVYANFNFTVVDDGEVFIGNHVMIGPNVTIATAGHPVEPSLRKKGIQFNKPVHIGDNVWIGAGAMILPGVTVGENTVIGAGSVVTKDLPANVVAVGSPCRVLREIGERDKIYFYKDEKIDVTPEDFEGQSL</sequence>
<keyword evidence="4 5" id="KW-0012">Acyltransferase</keyword>
<reference evidence="7" key="1">
    <citation type="journal article" date="2021" name="PeerJ">
        <title>Extensive microbial diversity within the chicken gut microbiome revealed by metagenomics and culture.</title>
        <authorList>
            <person name="Gilroy R."/>
            <person name="Ravi A."/>
            <person name="Getino M."/>
            <person name="Pursley I."/>
            <person name="Horton D.L."/>
            <person name="Alikhan N.F."/>
            <person name="Baker D."/>
            <person name="Gharbi K."/>
            <person name="Hall N."/>
            <person name="Watson M."/>
            <person name="Adriaenssens E.M."/>
            <person name="Foster-Nyarko E."/>
            <person name="Jarju S."/>
            <person name="Secka A."/>
            <person name="Antonio M."/>
            <person name="Oren A."/>
            <person name="Chaudhuri R.R."/>
            <person name="La Ragione R."/>
            <person name="Hildebrand F."/>
            <person name="Pallen M.J."/>
        </authorList>
    </citation>
    <scope>NUCLEOTIDE SEQUENCE</scope>
    <source>
        <strain evidence="7">1068</strain>
    </source>
</reference>
<dbReference type="GO" id="GO:0008870">
    <property type="term" value="F:galactoside O-acetyltransferase activity"/>
    <property type="evidence" value="ECO:0007669"/>
    <property type="project" value="TreeGrafter"/>
</dbReference>
<dbReference type="PANTHER" id="PTHR43017:SF1">
    <property type="entry name" value="ACETYLTRANSFERASE YJL218W-RELATED"/>
    <property type="match status" value="1"/>
</dbReference>
<dbReference type="Pfam" id="PF12464">
    <property type="entry name" value="Mac"/>
    <property type="match status" value="1"/>
</dbReference>
<evidence type="ECO:0000256" key="2">
    <source>
        <dbReference type="ARBA" id="ARBA00022679"/>
    </source>
</evidence>
<dbReference type="InterPro" id="IPR039369">
    <property type="entry name" value="LacA-like"/>
</dbReference>
<organism evidence="7 8">
    <name type="scientific">Candidatus Blautia pullicola</name>
    <dbReference type="NCBI Taxonomy" id="2838498"/>
    <lineage>
        <taxon>Bacteria</taxon>
        <taxon>Bacillati</taxon>
        <taxon>Bacillota</taxon>
        <taxon>Clostridia</taxon>
        <taxon>Lachnospirales</taxon>
        <taxon>Lachnospiraceae</taxon>
        <taxon>Blautia</taxon>
    </lineage>
</organism>
<evidence type="ECO:0000256" key="4">
    <source>
        <dbReference type="ARBA" id="ARBA00023315"/>
    </source>
</evidence>